<name>A0AAD4JDE0_PERFH</name>
<comment type="caution">
    <text evidence="2">The sequence shown here is derived from an EMBL/GenBank/DDBJ whole genome shotgun (WGS) entry which is preliminary data.</text>
</comment>
<sequence length="77" mass="8284">MQAVWKVQQKRNGASLVASSYISRTSESVSLPESSDSADASSIVPSETSQDISQEEWDSDHLAVACEFAFANDSDQA</sequence>
<evidence type="ECO:0000313" key="3">
    <source>
        <dbReference type="Proteomes" id="UP001190926"/>
    </source>
</evidence>
<organism evidence="2 3">
    <name type="scientific">Perilla frutescens var. hirtella</name>
    <name type="common">Perilla citriodora</name>
    <name type="synonym">Perilla setoyensis</name>
    <dbReference type="NCBI Taxonomy" id="608512"/>
    <lineage>
        <taxon>Eukaryota</taxon>
        <taxon>Viridiplantae</taxon>
        <taxon>Streptophyta</taxon>
        <taxon>Embryophyta</taxon>
        <taxon>Tracheophyta</taxon>
        <taxon>Spermatophyta</taxon>
        <taxon>Magnoliopsida</taxon>
        <taxon>eudicotyledons</taxon>
        <taxon>Gunneridae</taxon>
        <taxon>Pentapetalae</taxon>
        <taxon>asterids</taxon>
        <taxon>lamiids</taxon>
        <taxon>Lamiales</taxon>
        <taxon>Lamiaceae</taxon>
        <taxon>Nepetoideae</taxon>
        <taxon>Elsholtzieae</taxon>
        <taxon>Perilla</taxon>
    </lineage>
</organism>
<keyword evidence="3" id="KW-1185">Reference proteome</keyword>
<proteinExistence type="predicted"/>
<dbReference type="AlphaFoldDB" id="A0AAD4JDE0"/>
<protein>
    <submittedName>
        <fullName evidence="2">Uncharacterized protein</fullName>
    </submittedName>
</protein>
<reference evidence="2 3" key="1">
    <citation type="journal article" date="2021" name="Nat. Commun.">
        <title>Incipient diploidization of the medicinal plant Perilla within 10,000 years.</title>
        <authorList>
            <person name="Zhang Y."/>
            <person name="Shen Q."/>
            <person name="Leng L."/>
            <person name="Zhang D."/>
            <person name="Chen S."/>
            <person name="Shi Y."/>
            <person name="Ning Z."/>
            <person name="Chen S."/>
        </authorList>
    </citation>
    <scope>NUCLEOTIDE SEQUENCE [LARGE SCALE GENOMIC DNA]</scope>
    <source>
        <strain evidence="3">cv. PC099</strain>
    </source>
</reference>
<dbReference type="EMBL" id="SDAM02000082">
    <property type="protein sequence ID" value="KAH6831766.1"/>
    <property type="molecule type" value="Genomic_DNA"/>
</dbReference>
<evidence type="ECO:0000313" key="2">
    <source>
        <dbReference type="EMBL" id="KAH6831766.1"/>
    </source>
</evidence>
<accession>A0AAD4JDE0</accession>
<feature type="compositionally biased region" description="Polar residues" evidence="1">
    <location>
        <begin position="38"/>
        <end position="52"/>
    </location>
</feature>
<evidence type="ECO:0000256" key="1">
    <source>
        <dbReference type="SAM" id="MobiDB-lite"/>
    </source>
</evidence>
<feature type="compositionally biased region" description="Low complexity" evidence="1">
    <location>
        <begin position="24"/>
        <end position="37"/>
    </location>
</feature>
<gene>
    <name evidence="2" type="ORF">C2S53_008385</name>
</gene>
<feature type="region of interest" description="Disordered" evidence="1">
    <location>
        <begin position="24"/>
        <end position="56"/>
    </location>
</feature>
<dbReference type="Proteomes" id="UP001190926">
    <property type="component" value="Unassembled WGS sequence"/>
</dbReference>